<dbReference type="EMBL" id="AP026830">
    <property type="protein sequence ID" value="BDR93077.1"/>
    <property type="molecule type" value="Genomic_DNA"/>
</dbReference>
<keyword evidence="2" id="KW-1185">Reference proteome</keyword>
<organism evidence="1 2">
    <name type="scientific">Vulcanisaeta souniana JCM 11219</name>
    <dbReference type="NCBI Taxonomy" id="1293586"/>
    <lineage>
        <taxon>Archaea</taxon>
        <taxon>Thermoproteota</taxon>
        <taxon>Thermoprotei</taxon>
        <taxon>Thermoproteales</taxon>
        <taxon>Thermoproteaceae</taxon>
        <taxon>Vulcanisaeta</taxon>
    </lineage>
</organism>
<evidence type="ECO:0000313" key="2">
    <source>
        <dbReference type="Proteomes" id="UP001060771"/>
    </source>
</evidence>
<protein>
    <submittedName>
        <fullName evidence="1">Uncharacterized protein</fullName>
    </submittedName>
</protein>
<name>A0ABN6ST84_9CREN</name>
<accession>A0ABN6ST84</accession>
<gene>
    <name evidence="1" type="ORF">Vsou_21700</name>
</gene>
<evidence type="ECO:0000313" key="1">
    <source>
        <dbReference type="EMBL" id="BDR93077.1"/>
    </source>
</evidence>
<dbReference type="Proteomes" id="UP001060771">
    <property type="component" value="Chromosome"/>
</dbReference>
<reference evidence="2" key="1">
    <citation type="submission" date="2022-09" db="EMBL/GenBank/DDBJ databases">
        <title>Complete genome sequence of Vulcanisaeta souniana.</title>
        <authorList>
            <person name="Kato S."/>
            <person name="Itoh T."/>
            <person name="Ohkuma M."/>
        </authorList>
    </citation>
    <scope>NUCLEOTIDE SEQUENCE [LARGE SCALE GENOMIC DNA]</scope>
    <source>
        <strain evidence="2">JCM 11219</strain>
    </source>
</reference>
<proteinExistence type="predicted"/>
<sequence>MNVESALREVIKKGLPLTCLGLYRDISYLLYEGKWLRDELRN</sequence>